<comment type="similarity">
    <text evidence="2 8">Belongs to the indoleamine 2,3-dioxygenase family.</text>
</comment>
<dbReference type="Gene3D" id="3.10.120.10">
    <property type="entry name" value="Cytochrome b5-like heme/steroid binding domain"/>
    <property type="match status" value="1"/>
</dbReference>
<dbReference type="EC" id="1.13.11.52" evidence="8"/>
<dbReference type="GO" id="GO:0033754">
    <property type="term" value="F:indoleamine 2,3-dioxygenase activity"/>
    <property type="evidence" value="ECO:0007669"/>
    <property type="project" value="UniProtKB-EC"/>
</dbReference>
<evidence type="ECO:0000259" key="9">
    <source>
        <dbReference type="PROSITE" id="PS50255"/>
    </source>
</evidence>
<dbReference type="SUPFAM" id="SSF140959">
    <property type="entry name" value="Indolic compounds 2,3-dioxygenase-like"/>
    <property type="match status" value="1"/>
</dbReference>
<dbReference type="Gene3D" id="1.20.58.480">
    <property type="match status" value="1"/>
</dbReference>
<feature type="domain" description="FAD-binding FR-type" evidence="10">
    <location>
        <begin position="375"/>
        <end position="515"/>
    </location>
</feature>
<dbReference type="PANTHER" id="PTHR28657:SF5">
    <property type="entry name" value="INDOLEAMINE 2,3-DIOXYGENASE"/>
    <property type="match status" value="1"/>
</dbReference>
<dbReference type="PANTHER" id="PTHR28657">
    <property type="entry name" value="INDOLEAMINE 2,3-DIOXYGENASE"/>
    <property type="match status" value="1"/>
</dbReference>
<keyword evidence="5" id="KW-0274">FAD</keyword>
<dbReference type="Pfam" id="PF01231">
    <property type="entry name" value="IDO"/>
    <property type="match status" value="1"/>
</dbReference>
<dbReference type="InterPro" id="IPR017938">
    <property type="entry name" value="Riboflavin_synthase-like_b-brl"/>
</dbReference>
<evidence type="ECO:0000256" key="4">
    <source>
        <dbReference type="ARBA" id="ARBA00022723"/>
    </source>
</evidence>
<accession>A0A5M9M883</accession>
<comment type="cofactor">
    <cofactor evidence="1">
        <name>FAD</name>
        <dbReference type="ChEBI" id="CHEBI:57692"/>
    </cofactor>
</comment>
<evidence type="ECO:0000313" key="12">
    <source>
        <dbReference type="Proteomes" id="UP000324241"/>
    </source>
</evidence>
<comment type="caution">
    <text evidence="11">The sequence shown here is derived from an EMBL/GenBank/DDBJ whole genome shotgun (WGS) entry which is preliminary data.</text>
</comment>
<evidence type="ECO:0000256" key="1">
    <source>
        <dbReference type="ARBA" id="ARBA00001974"/>
    </source>
</evidence>
<dbReference type="Proteomes" id="UP000324241">
    <property type="component" value="Unassembled WGS sequence"/>
</dbReference>
<dbReference type="VEuPathDB" id="FungiDB:EYZ11_012711"/>
<dbReference type="GO" id="GO:0034354">
    <property type="term" value="P:'de novo' NAD+ biosynthetic process from L-tryptophan"/>
    <property type="evidence" value="ECO:0007669"/>
    <property type="project" value="TreeGrafter"/>
</dbReference>
<dbReference type="SUPFAM" id="SSF63380">
    <property type="entry name" value="Riboflavin synthase domain-like"/>
    <property type="match status" value="1"/>
</dbReference>
<dbReference type="EMBL" id="QUQM01000009">
    <property type="protein sequence ID" value="KAA8641554.1"/>
    <property type="molecule type" value="Genomic_DNA"/>
</dbReference>
<feature type="binding site" description="proximal binding residue" evidence="7">
    <location>
        <position position="325"/>
    </location>
    <ligand>
        <name>heme b</name>
        <dbReference type="ChEBI" id="CHEBI:60344"/>
    </ligand>
    <ligandPart>
        <name>Fe</name>
        <dbReference type="ChEBI" id="CHEBI:18248"/>
    </ligandPart>
</feature>
<keyword evidence="4 7" id="KW-0479">Metal-binding</keyword>
<dbReference type="Pfam" id="PF00173">
    <property type="entry name" value="Cyt-b5"/>
    <property type="match status" value="1"/>
</dbReference>
<comment type="function">
    <text evidence="8">Produces N-formyl-kynurenine through the oxidation of tryptophan.</text>
</comment>
<sequence>MGTWRDGAFSGLTGFLSPVDLEEKLPVEYKDWEKTIANLPALLRGGIAHRVIASLWVDLETLANLPDQFLQRSAIIVSSLLHAFAFDLQNLGYSRRDVCLPSNLAQAWGAICFRLNRPVPMRTVADDILNNVRYRDGQATLAIEYFDLPEERLTAGIQLRMEQAFVPALELMVNAQKLLHAYNELAIANAISGVSECVVRCGAHFLSVPFQNLEEFDPVIWGKSYPEAGRPVMPNGLTNSGVNAPLFHALDAFIGTSDDGLGNDLFQQQKIRRTKMLPAPIQRFIEALGDPRHSVRSYVNDRDVPRAAAAFDALIQSYAWLLEKHRIRAIGTVSTASAAGRVETAGGTRQETSGLTLGEHLSRQMKQAIEARLGTRPRTLVSALISRKPTGRRAMMVTLRLPCLLPIRPGDRIQIWPTGDRFSCGQNQCSSDKNMLQSITCNSTSTPSTLPSDMPSVHPRHYSVSMVDKGESELAQQITLSVAVPGGQCVRFLRDSQIGQMIKMRVSPAPHFWAPAESEVPLLLLAQGAGVGPFLGFLNGRQQRASPDAGRVILILSARTIDDVPYLPELKALSKTLPLTAYLALSCGKCQFLERGNMTQRPEIMKAQDLILTLRQEIKALLKGNGHAYVCGGLDFGCSIRSVLFTLYPLDESRYHEECHSRAMPVEPKQRFTFLDLSQHNEISSLWIALNGIVYDVTQFGDVHPGGIKALVEVAGTEADDRFEQAHSGSGAQGRLAQYAIGTLQGGDLSPNHGKVLREIVLCQNALTNSTLFAPSRQVPFFVFSASLLVTWNRLKGILHTVRTAPQLLRIPEHMDQTLKQLRAESWRYLSVSTKATLAFREKKIRLIYSSHWNQFHCLFHGMKNSFRPEGDYLFSLLNSSVLSIYRSVKRSTNALRRGLGQDMGPNAVGQNIKRIQGLENSNLRARDLEGSAINS</sequence>
<dbReference type="PROSITE" id="PS51384">
    <property type="entry name" value="FAD_FR"/>
    <property type="match status" value="1"/>
</dbReference>
<evidence type="ECO:0000313" key="11">
    <source>
        <dbReference type="EMBL" id="KAA8641554.1"/>
    </source>
</evidence>
<dbReference type="SUPFAM" id="SSF55856">
    <property type="entry name" value="Cytochrome b5-like heme/steroid binding domain"/>
    <property type="match status" value="1"/>
</dbReference>
<dbReference type="GO" id="GO:0020037">
    <property type="term" value="F:heme binding"/>
    <property type="evidence" value="ECO:0007669"/>
    <property type="project" value="UniProtKB-UniRule"/>
</dbReference>
<evidence type="ECO:0000256" key="7">
    <source>
        <dbReference type="PIRSR" id="PIRSR600898-1"/>
    </source>
</evidence>
<dbReference type="SUPFAM" id="SSF52343">
    <property type="entry name" value="Ferredoxin reductase-like, C-terminal NADP-linked domain"/>
    <property type="match status" value="1"/>
</dbReference>
<evidence type="ECO:0000256" key="6">
    <source>
        <dbReference type="ARBA" id="ARBA00023004"/>
    </source>
</evidence>
<evidence type="ECO:0000259" key="10">
    <source>
        <dbReference type="PROSITE" id="PS51384"/>
    </source>
</evidence>
<evidence type="ECO:0000256" key="3">
    <source>
        <dbReference type="ARBA" id="ARBA00022630"/>
    </source>
</evidence>
<dbReference type="PROSITE" id="PS50255">
    <property type="entry name" value="CYTOCHROME_B5_2"/>
    <property type="match status" value="1"/>
</dbReference>
<keyword evidence="8" id="KW-0223">Dioxygenase</keyword>
<dbReference type="InterPro" id="IPR001433">
    <property type="entry name" value="OxRdtase_FAD/NAD-bd"/>
</dbReference>
<dbReference type="InterPro" id="IPR001709">
    <property type="entry name" value="Flavoprot_Pyr_Nucl_cyt_Rdtase"/>
</dbReference>
<dbReference type="OrthoDB" id="260519at2759"/>
<name>A0A5M9M883_9EURO</name>
<organism evidence="11 12">
    <name type="scientific">Aspergillus tanneri</name>
    <dbReference type="NCBI Taxonomy" id="1220188"/>
    <lineage>
        <taxon>Eukaryota</taxon>
        <taxon>Fungi</taxon>
        <taxon>Dikarya</taxon>
        <taxon>Ascomycota</taxon>
        <taxon>Pezizomycotina</taxon>
        <taxon>Eurotiomycetes</taxon>
        <taxon>Eurotiomycetidae</taxon>
        <taxon>Eurotiales</taxon>
        <taxon>Aspergillaceae</taxon>
        <taxon>Aspergillus</taxon>
        <taxon>Aspergillus subgen. Circumdati</taxon>
    </lineage>
</organism>
<protein>
    <recommendedName>
        <fullName evidence="8">Indoleamine 2,3-dioxygenase</fullName>
        <ecNumber evidence="8">1.13.11.52</ecNumber>
    </recommendedName>
</protein>
<dbReference type="SMART" id="SM01117">
    <property type="entry name" value="Cyt-b5"/>
    <property type="match status" value="1"/>
</dbReference>
<dbReference type="PRINTS" id="PR00363">
    <property type="entry name" value="CYTOCHROMEB5"/>
</dbReference>
<dbReference type="Gene3D" id="3.40.50.80">
    <property type="entry name" value="Nucleotide-binding domain of ferredoxin-NADP reductase (FNR) module"/>
    <property type="match status" value="1"/>
</dbReference>
<dbReference type="InterPro" id="IPR017927">
    <property type="entry name" value="FAD-bd_FR_type"/>
</dbReference>
<dbReference type="GeneID" id="54334391"/>
<dbReference type="AlphaFoldDB" id="A0A5M9M883"/>
<dbReference type="InterPro" id="IPR001199">
    <property type="entry name" value="Cyt_B5-like_heme/steroid-bd"/>
</dbReference>
<dbReference type="RefSeq" id="XP_033420916.1">
    <property type="nucleotide sequence ID" value="XM_033576252.1"/>
</dbReference>
<dbReference type="InterPro" id="IPR036400">
    <property type="entry name" value="Cyt_B5-like_heme/steroid_sf"/>
</dbReference>
<dbReference type="Pfam" id="PF00175">
    <property type="entry name" value="NAD_binding_1"/>
    <property type="match status" value="1"/>
</dbReference>
<dbReference type="InterPro" id="IPR000898">
    <property type="entry name" value="Indolamine_dOase"/>
</dbReference>
<comment type="catalytic activity">
    <reaction evidence="8">
        <text>L-tryptophan + O2 = N-formyl-L-kynurenine</text>
        <dbReference type="Rhea" id="RHEA:24536"/>
        <dbReference type="ChEBI" id="CHEBI:15379"/>
        <dbReference type="ChEBI" id="CHEBI:57912"/>
        <dbReference type="ChEBI" id="CHEBI:58629"/>
    </reaction>
</comment>
<dbReference type="InterPro" id="IPR039261">
    <property type="entry name" value="FNR_nucleotide-bd"/>
</dbReference>
<keyword evidence="7 8" id="KW-0349">Heme</keyword>
<proteinExistence type="inferred from homology"/>
<evidence type="ECO:0000256" key="8">
    <source>
        <dbReference type="RuleBase" id="RU369119"/>
    </source>
</evidence>
<dbReference type="GO" id="GO:0019441">
    <property type="term" value="P:L-tryptophan catabolic process to kynurenine"/>
    <property type="evidence" value="ECO:0007669"/>
    <property type="project" value="UniProtKB-UniRule"/>
</dbReference>
<keyword evidence="8" id="KW-0560">Oxidoreductase</keyword>
<feature type="domain" description="Cytochrome b5 heme-binding" evidence="9">
    <location>
        <begin position="669"/>
        <end position="745"/>
    </location>
</feature>
<dbReference type="InterPro" id="IPR037217">
    <property type="entry name" value="Trp/Indoleamine_2_3_dOase-like"/>
</dbReference>
<gene>
    <name evidence="11" type="ORF">ATNIH1004_011690</name>
</gene>
<evidence type="ECO:0000256" key="2">
    <source>
        <dbReference type="ARBA" id="ARBA00007119"/>
    </source>
</evidence>
<dbReference type="VEuPathDB" id="FungiDB:EYZ11_012708"/>
<dbReference type="CDD" id="cd00322">
    <property type="entry name" value="FNR_like"/>
    <property type="match status" value="1"/>
</dbReference>
<dbReference type="GO" id="GO:0046872">
    <property type="term" value="F:metal ion binding"/>
    <property type="evidence" value="ECO:0007669"/>
    <property type="project" value="UniProtKB-UniRule"/>
</dbReference>
<keyword evidence="6 7" id="KW-0408">Iron</keyword>
<keyword evidence="3" id="KW-0285">Flavoprotein</keyword>
<dbReference type="PRINTS" id="PR00371">
    <property type="entry name" value="FPNCR"/>
</dbReference>
<reference evidence="11 12" key="1">
    <citation type="submission" date="2019-08" db="EMBL/GenBank/DDBJ databases">
        <title>The genome sequence of a newly discovered highly antifungal drug resistant Aspergillus species, Aspergillus tanneri NIH 1004.</title>
        <authorList>
            <person name="Mounaud S."/>
            <person name="Singh I."/>
            <person name="Joardar V."/>
            <person name="Pakala S."/>
            <person name="Pakala S."/>
            <person name="Venepally P."/>
            <person name="Chung J.K."/>
            <person name="Losada L."/>
            <person name="Nierman W.C."/>
        </authorList>
    </citation>
    <scope>NUCLEOTIDE SEQUENCE [LARGE SCALE GENOMIC DNA]</scope>
    <source>
        <strain evidence="11 12">NIH1004</strain>
    </source>
</reference>
<dbReference type="GO" id="GO:0005737">
    <property type="term" value="C:cytoplasm"/>
    <property type="evidence" value="ECO:0007669"/>
    <property type="project" value="TreeGrafter"/>
</dbReference>
<evidence type="ECO:0000256" key="5">
    <source>
        <dbReference type="ARBA" id="ARBA00022827"/>
    </source>
</evidence>